<keyword evidence="7" id="KW-0597">Phosphoprotein</keyword>
<dbReference type="FunFam" id="3.40.120.10:FF:000035">
    <property type="entry name" value="Pgm3p"/>
    <property type="match status" value="1"/>
</dbReference>
<organism evidence="19 20">
    <name type="scientific">Schizosaccharomyces osmophilus</name>
    <dbReference type="NCBI Taxonomy" id="2545709"/>
    <lineage>
        <taxon>Eukaryota</taxon>
        <taxon>Fungi</taxon>
        <taxon>Dikarya</taxon>
        <taxon>Ascomycota</taxon>
        <taxon>Taphrinomycotina</taxon>
        <taxon>Schizosaccharomycetes</taxon>
        <taxon>Schizosaccharomycetales</taxon>
        <taxon>Schizosaccharomycetaceae</taxon>
        <taxon>Schizosaccharomyces</taxon>
    </lineage>
</organism>
<feature type="domain" description="Alpha-D-phosphohexomutase alpha/beta/alpha" evidence="18">
    <location>
        <begin position="327"/>
        <end position="447"/>
    </location>
</feature>
<protein>
    <recommendedName>
        <fullName evidence="14">phosphopentomutase</fullName>
        <ecNumber evidence="14">5.4.2.7</ecNumber>
    </recommendedName>
</protein>
<accession>A0AAF0AYU0</accession>
<evidence type="ECO:0000313" key="19">
    <source>
        <dbReference type="EMBL" id="WBW75290.1"/>
    </source>
</evidence>
<feature type="domain" description="Alpha-D-phosphohexomutase alpha/beta/alpha" evidence="16">
    <location>
        <begin position="45"/>
        <end position="183"/>
    </location>
</feature>
<dbReference type="GO" id="GO:0005737">
    <property type="term" value="C:cytoplasm"/>
    <property type="evidence" value="ECO:0007669"/>
    <property type="project" value="UniProtKB-SubCell"/>
</dbReference>
<dbReference type="GO" id="GO:0005634">
    <property type="term" value="C:nucleus"/>
    <property type="evidence" value="ECO:0007669"/>
    <property type="project" value="UniProtKB-SubCell"/>
</dbReference>
<evidence type="ECO:0000313" key="20">
    <source>
        <dbReference type="Proteomes" id="UP001212411"/>
    </source>
</evidence>
<dbReference type="RefSeq" id="XP_056039533.1">
    <property type="nucleotide sequence ID" value="XM_056183734.1"/>
</dbReference>
<evidence type="ECO:0000256" key="5">
    <source>
        <dbReference type="ARBA" id="ARBA00022490"/>
    </source>
</evidence>
<dbReference type="InterPro" id="IPR005845">
    <property type="entry name" value="A-D-PHexomutase_a/b/a-II"/>
</dbReference>
<dbReference type="GO" id="GO:0008973">
    <property type="term" value="F:phosphopentomutase activity"/>
    <property type="evidence" value="ECO:0007669"/>
    <property type="project" value="UniProtKB-EC"/>
</dbReference>
<dbReference type="GO" id="GO:0000287">
    <property type="term" value="F:magnesium ion binding"/>
    <property type="evidence" value="ECO:0007669"/>
    <property type="project" value="InterPro"/>
</dbReference>
<comment type="subcellular location">
    <subcellularLocation>
        <location evidence="3">Cytoplasm</location>
    </subcellularLocation>
    <subcellularLocation>
        <location evidence="2">Nucleus</location>
    </subcellularLocation>
</comment>
<feature type="domain" description="Alpha-D-phosphohexomutase alpha/beta/alpha" evidence="17">
    <location>
        <begin position="226"/>
        <end position="316"/>
    </location>
</feature>
<evidence type="ECO:0000256" key="14">
    <source>
        <dbReference type="ARBA" id="ARBA00066543"/>
    </source>
</evidence>
<keyword evidence="10" id="KW-0413">Isomerase</keyword>
<dbReference type="EMBL" id="CP115613">
    <property type="protein sequence ID" value="WBW75290.1"/>
    <property type="molecule type" value="Genomic_DNA"/>
</dbReference>
<dbReference type="AlphaFoldDB" id="A0AAF0AYU0"/>
<dbReference type="SUPFAM" id="SSF53738">
    <property type="entry name" value="Phosphoglucomutase, first 3 domains"/>
    <property type="match status" value="3"/>
</dbReference>
<dbReference type="CDD" id="cd05799">
    <property type="entry name" value="PGM2"/>
    <property type="match status" value="1"/>
</dbReference>
<dbReference type="InterPro" id="IPR005841">
    <property type="entry name" value="Alpha-D-phosphohexomutase_SF"/>
</dbReference>
<dbReference type="Pfam" id="PF02879">
    <property type="entry name" value="PGM_PMM_II"/>
    <property type="match status" value="1"/>
</dbReference>
<dbReference type="EC" id="5.4.2.7" evidence="14"/>
<evidence type="ECO:0000256" key="9">
    <source>
        <dbReference type="ARBA" id="ARBA00022842"/>
    </source>
</evidence>
<evidence type="ECO:0000259" key="18">
    <source>
        <dbReference type="Pfam" id="PF02880"/>
    </source>
</evidence>
<dbReference type="GO" id="GO:0006006">
    <property type="term" value="P:glucose metabolic process"/>
    <property type="evidence" value="ECO:0007669"/>
    <property type="project" value="UniProtKB-KW"/>
</dbReference>
<keyword evidence="11" id="KW-0539">Nucleus</keyword>
<evidence type="ECO:0000256" key="8">
    <source>
        <dbReference type="ARBA" id="ARBA00022723"/>
    </source>
</evidence>
<proteinExistence type="inferred from homology"/>
<dbReference type="Gene3D" id="3.40.120.10">
    <property type="entry name" value="Alpha-D-Glucose-1,6-Bisphosphate, subunit A, domain 3"/>
    <property type="match status" value="3"/>
</dbReference>
<evidence type="ECO:0000256" key="15">
    <source>
        <dbReference type="RuleBase" id="RU004326"/>
    </source>
</evidence>
<keyword evidence="20" id="KW-1185">Reference proteome</keyword>
<dbReference type="FunFam" id="3.40.120.10:FF:000037">
    <property type="entry name" value="Pgm3p"/>
    <property type="match status" value="1"/>
</dbReference>
<evidence type="ECO:0000256" key="11">
    <source>
        <dbReference type="ARBA" id="ARBA00023242"/>
    </source>
</evidence>
<dbReference type="GO" id="GO:0006166">
    <property type="term" value="P:purine ribonucleoside salvage"/>
    <property type="evidence" value="ECO:0007669"/>
    <property type="project" value="TreeGrafter"/>
</dbReference>
<dbReference type="InterPro" id="IPR005846">
    <property type="entry name" value="A-D-PHexomutase_a/b/a-III"/>
</dbReference>
<dbReference type="PRINTS" id="PR00509">
    <property type="entry name" value="PGMPMM"/>
</dbReference>
<evidence type="ECO:0000256" key="6">
    <source>
        <dbReference type="ARBA" id="ARBA00022526"/>
    </source>
</evidence>
<keyword evidence="6" id="KW-0313">Glucose metabolism</keyword>
<dbReference type="GeneID" id="80878423"/>
<comment type="catalytic activity">
    <reaction evidence="13">
        <text>alpha-D-ribose 1-phosphate = D-ribose 5-phosphate</text>
        <dbReference type="Rhea" id="RHEA:18793"/>
        <dbReference type="ChEBI" id="CHEBI:57720"/>
        <dbReference type="ChEBI" id="CHEBI:78346"/>
        <dbReference type="EC" id="5.4.2.7"/>
    </reaction>
</comment>
<evidence type="ECO:0000259" key="17">
    <source>
        <dbReference type="Pfam" id="PF02879"/>
    </source>
</evidence>
<evidence type="ECO:0000256" key="2">
    <source>
        <dbReference type="ARBA" id="ARBA00004123"/>
    </source>
</evidence>
<dbReference type="Pfam" id="PF02880">
    <property type="entry name" value="PGM_PMM_III"/>
    <property type="match status" value="1"/>
</dbReference>
<sequence>MDSSLQNLVNEWLAIDQNETTRNEVKSLVNAGDYVTLKQIMHPRIGFGTSGLRAEIGAGFVRMNSLTVIQASQGFAEYLIQTVPGSQEMGVVVGHDHRHNSQQFARLTAAAFLNKGFKVYAYGFLVHTPLVPFSVKNLKAAAGVMITASHNPAAYNGYKVYWSNGSAIIPPHDKGIASCIEKNLKPLVWEQGLVDHHMLANCTFSTDILKQYWSQLHEFHRENTFSLDMKPLKFVYTPIHGVGLPFVTSALALFGEQADMISVPLQDSPNPDFPTVKFPNPEEEGALDLAFKQADAHNVSYVLATDPDADRFAFAEKINNEWRCFTGDEVGCILAYFIFQEYKDAGKPVDDFYVLSTTVSSALMKSMAKIEGFHHVETLTGFKWLGNAAAELEDQGKFVGLAYEEALGYMVGGIVKDKDGVNALLTFLHLLKRLKLQQLSVSQVFDKVSQKYGYYVTRNSYFFSRDNSKLRGLVDALRNKDTNNGYPAKLGSRNITSVRDLTSNYDSTTADKKAKLPISKSSDNVTFELENGQVVMTIRTSGTEPKLKYYICARGSTSAEAQKNATEVCMGIKDEWFKPMQNGLGEP</sequence>
<keyword evidence="12" id="KW-0119">Carbohydrate metabolism</keyword>
<evidence type="ECO:0000256" key="7">
    <source>
        <dbReference type="ARBA" id="ARBA00022553"/>
    </source>
</evidence>
<dbReference type="InterPro" id="IPR036900">
    <property type="entry name" value="A-D-PHexomutase_C_sf"/>
</dbReference>
<dbReference type="InterPro" id="IPR016055">
    <property type="entry name" value="A-D-PHexomutase_a/b/a-I/II/III"/>
</dbReference>
<evidence type="ECO:0000259" key="16">
    <source>
        <dbReference type="Pfam" id="PF02878"/>
    </source>
</evidence>
<dbReference type="PROSITE" id="PS00710">
    <property type="entry name" value="PGM_PMM"/>
    <property type="match status" value="1"/>
</dbReference>
<name>A0AAF0AYU0_9SCHI</name>
<comment type="similarity">
    <text evidence="4 15">Belongs to the phosphohexose mutase family.</text>
</comment>
<evidence type="ECO:0000256" key="13">
    <source>
        <dbReference type="ARBA" id="ARBA00051394"/>
    </source>
</evidence>
<evidence type="ECO:0000256" key="4">
    <source>
        <dbReference type="ARBA" id="ARBA00010231"/>
    </source>
</evidence>
<reference evidence="19 20" key="1">
    <citation type="journal article" date="2023" name="G3 (Bethesda)">
        <title>A high-quality reference genome for the fission yeast Schizosaccharomyces osmophilus.</title>
        <authorList>
            <person name="Jia G.S."/>
            <person name="Zhang W.C."/>
            <person name="Liang Y."/>
            <person name="Liu X.H."/>
            <person name="Rhind N."/>
            <person name="Pidoux A."/>
            <person name="Brysch-Herzberg M."/>
            <person name="Du L.L."/>
        </authorList>
    </citation>
    <scope>NUCLEOTIDE SEQUENCE [LARGE SCALE GENOMIC DNA]</scope>
    <source>
        <strain evidence="19 20">CBS 15793</strain>
    </source>
</reference>
<dbReference type="PANTHER" id="PTHR45745">
    <property type="entry name" value="PHOSPHOMANNOMUTASE 45A"/>
    <property type="match status" value="1"/>
</dbReference>
<dbReference type="InterPro" id="IPR016066">
    <property type="entry name" value="A-D-PHexomutase_CS"/>
</dbReference>
<evidence type="ECO:0000256" key="10">
    <source>
        <dbReference type="ARBA" id="ARBA00023235"/>
    </source>
</evidence>
<dbReference type="PANTHER" id="PTHR45745:SF1">
    <property type="entry name" value="PHOSPHOGLUCOMUTASE 2B-RELATED"/>
    <property type="match status" value="1"/>
</dbReference>
<evidence type="ECO:0000256" key="12">
    <source>
        <dbReference type="ARBA" id="ARBA00023277"/>
    </source>
</evidence>
<dbReference type="Pfam" id="PF02878">
    <property type="entry name" value="PGM_PMM_I"/>
    <property type="match status" value="1"/>
</dbReference>
<keyword evidence="9 15" id="KW-0460">Magnesium</keyword>
<gene>
    <name evidence="19" type="primary">pgm2</name>
    <name evidence="19" type="ORF">SOMG_04959</name>
</gene>
<dbReference type="SUPFAM" id="SSF55957">
    <property type="entry name" value="Phosphoglucomutase, C-terminal domain"/>
    <property type="match status" value="1"/>
</dbReference>
<dbReference type="KEGG" id="som:SOMG_04959"/>
<keyword evidence="8 15" id="KW-0479">Metal-binding</keyword>
<keyword evidence="5" id="KW-0963">Cytoplasm</keyword>
<evidence type="ECO:0000256" key="3">
    <source>
        <dbReference type="ARBA" id="ARBA00004496"/>
    </source>
</evidence>
<comment type="cofactor">
    <cofactor evidence="1">
        <name>Mg(2+)</name>
        <dbReference type="ChEBI" id="CHEBI:18420"/>
    </cofactor>
</comment>
<dbReference type="Proteomes" id="UP001212411">
    <property type="component" value="Chromosome 3"/>
</dbReference>
<dbReference type="InterPro" id="IPR005844">
    <property type="entry name" value="A-D-PHexomutase_a/b/a-I"/>
</dbReference>
<evidence type="ECO:0000256" key="1">
    <source>
        <dbReference type="ARBA" id="ARBA00001946"/>
    </source>
</evidence>